<dbReference type="EMBL" id="CAUYUJ010015572">
    <property type="protein sequence ID" value="CAK0855781.1"/>
    <property type="molecule type" value="Genomic_DNA"/>
</dbReference>
<name>A0ABN9U976_9DINO</name>
<keyword evidence="2" id="KW-1185">Reference proteome</keyword>
<organism evidence="1 2">
    <name type="scientific">Prorocentrum cordatum</name>
    <dbReference type="NCBI Taxonomy" id="2364126"/>
    <lineage>
        <taxon>Eukaryota</taxon>
        <taxon>Sar</taxon>
        <taxon>Alveolata</taxon>
        <taxon>Dinophyceae</taxon>
        <taxon>Prorocentrales</taxon>
        <taxon>Prorocentraceae</taxon>
        <taxon>Prorocentrum</taxon>
    </lineage>
</organism>
<dbReference type="InterPro" id="IPR045499">
    <property type="entry name" value="DUF6492"/>
</dbReference>
<evidence type="ECO:0000313" key="1">
    <source>
        <dbReference type="EMBL" id="CAK0855781.1"/>
    </source>
</evidence>
<gene>
    <name evidence="1" type="ORF">PCOR1329_LOCUS46327</name>
</gene>
<accession>A0ABN9U976</accession>
<evidence type="ECO:0000313" key="2">
    <source>
        <dbReference type="Proteomes" id="UP001189429"/>
    </source>
</evidence>
<reference evidence="1" key="1">
    <citation type="submission" date="2023-10" db="EMBL/GenBank/DDBJ databases">
        <authorList>
            <person name="Chen Y."/>
            <person name="Shah S."/>
            <person name="Dougan E. K."/>
            <person name="Thang M."/>
            <person name="Chan C."/>
        </authorList>
    </citation>
    <scope>NUCLEOTIDE SEQUENCE [LARGE SCALE GENOMIC DNA]</scope>
</reference>
<comment type="caution">
    <text evidence="1">The sequence shown here is derived from an EMBL/GenBank/DDBJ whole genome shotgun (WGS) entry which is preliminary data.</text>
</comment>
<sequence length="313" mass="34967">MIPVFERDLCKLKVTARSIVAHDPDGVLGKVLICWVSQAARGEFTDQLDEITRILEEHGEVEVLEMQLDGVTGWLAQQSAKLKVASRASSEYYVVLDAKNALLRDMEPDAFFTPCNQAKVFGRYRMDDMPAEHRSWFEASAGVLGQQAMEWGTWPASVTPMVLHRQTTLDMLSMLGESPDFTSACDGGLCDSLRQQATEFTLYLVYAARIARFDCIHAIEERPWDDELSAVCLLAVWRNNDVGTAGQVEAMAEHSDLNGNPLFFGAQAGALDGFRDTERFKILSGLFSVYENAGLYDWDNWDDMADCIVGAWQ</sequence>
<protein>
    <submittedName>
        <fullName evidence="1">Uncharacterized protein</fullName>
    </submittedName>
</protein>
<proteinExistence type="predicted"/>
<dbReference type="Proteomes" id="UP001189429">
    <property type="component" value="Unassembled WGS sequence"/>
</dbReference>
<dbReference type="Pfam" id="PF20102">
    <property type="entry name" value="DUF6492"/>
    <property type="match status" value="1"/>
</dbReference>